<dbReference type="EMBL" id="MU006784">
    <property type="protein sequence ID" value="KAF2640448.1"/>
    <property type="molecule type" value="Genomic_DNA"/>
</dbReference>
<dbReference type="Proteomes" id="UP000799753">
    <property type="component" value="Unassembled WGS sequence"/>
</dbReference>
<sequence>MSGPDCKDIIEFKKSIAGVPSDVKAPFDAISKDALAKVTDPRALTVWETDADIDGLLQLIEVYFKIKAANASSSGGAAPAGTGWAGSGKNGKKKMGMIILSQEKDDRNAYQRIIDLLRYLTSTKGEAHLNGTVCAFDSIVIVRGVNYSKTRTKEEDKHVIKRINTSIDRVLKMIHNSSSSKPKIVWHHGPILSLLLTWINHADDLRSSLSAITITAAVTFTDGLKPSDVGKSNKPSDFQTLERYATKLGVNVLFLDPVTQLIYNEFPSHFIHYFGYYITVFLPHSVTLPHYRVGLDYLTTFAFRLWGATKNTYGKDVVAQVKQHLNGERSQHWARICIDPASYTRAACLSAGEERPLQLAGSLADSPWAMYATSLTTVPTSPLPGFARLVLCPTSSLDTLTATYHAAPISLNYSTSTYKVSNPSPFRLLVPRDGIDIPAMEQRIQGTMTAILTRVMEVKPKLRMGDPDVRVWMDMLGAVNWCLEGCMAGLPANVRGKVEEVASMLTVVGCWGYMVKNRETAFGLGVPTATAAATGPVASMGIPAAPATATTAAATTGWGMGQGQGQVGTRWGFPA</sequence>
<dbReference type="OrthoDB" id="3796651at2759"/>
<reference evidence="1" key="1">
    <citation type="journal article" date="2020" name="Stud. Mycol.">
        <title>101 Dothideomycetes genomes: a test case for predicting lifestyles and emergence of pathogens.</title>
        <authorList>
            <person name="Haridas S."/>
            <person name="Albert R."/>
            <person name="Binder M."/>
            <person name="Bloem J."/>
            <person name="Labutti K."/>
            <person name="Salamov A."/>
            <person name="Andreopoulos B."/>
            <person name="Baker S."/>
            <person name="Barry K."/>
            <person name="Bills G."/>
            <person name="Bluhm B."/>
            <person name="Cannon C."/>
            <person name="Castanera R."/>
            <person name="Culley D."/>
            <person name="Daum C."/>
            <person name="Ezra D."/>
            <person name="Gonzalez J."/>
            <person name="Henrissat B."/>
            <person name="Kuo A."/>
            <person name="Liang C."/>
            <person name="Lipzen A."/>
            <person name="Lutzoni F."/>
            <person name="Magnuson J."/>
            <person name="Mondo S."/>
            <person name="Nolan M."/>
            <person name="Ohm R."/>
            <person name="Pangilinan J."/>
            <person name="Park H.-J."/>
            <person name="Ramirez L."/>
            <person name="Alfaro M."/>
            <person name="Sun H."/>
            <person name="Tritt A."/>
            <person name="Yoshinaga Y."/>
            <person name="Zwiers L.-H."/>
            <person name="Turgeon B."/>
            <person name="Goodwin S."/>
            <person name="Spatafora J."/>
            <person name="Crous P."/>
            <person name="Grigoriev I."/>
        </authorList>
    </citation>
    <scope>NUCLEOTIDE SEQUENCE</scope>
    <source>
        <strain evidence="1">CBS 473.64</strain>
    </source>
</reference>
<protein>
    <submittedName>
        <fullName evidence="1">Uncharacterized protein</fullName>
    </submittedName>
</protein>
<evidence type="ECO:0000313" key="2">
    <source>
        <dbReference type="Proteomes" id="UP000799753"/>
    </source>
</evidence>
<dbReference type="AlphaFoldDB" id="A0A6A6S1Z7"/>
<gene>
    <name evidence="1" type="ORF">P280DRAFT_451151</name>
</gene>
<accession>A0A6A6S1Z7</accession>
<organism evidence="1 2">
    <name type="scientific">Massarina eburnea CBS 473.64</name>
    <dbReference type="NCBI Taxonomy" id="1395130"/>
    <lineage>
        <taxon>Eukaryota</taxon>
        <taxon>Fungi</taxon>
        <taxon>Dikarya</taxon>
        <taxon>Ascomycota</taxon>
        <taxon>Pezizomycotina</taxon>
        <taxon>Dothideomycetes</taxon>
        <taxon>Pleosporomycetidae</taxon>
        <taxon>Pleosporales</taxon>
        <taxon>Massarineae</taxon>
        <taxon>Massarinaceae</taxon>
        <taxon>Massarina</taxon>
    </lineage>
</organism>
<keyword evidence="2" id="KW-1185">Reference proteome</keyword>
<evidence type="ECO:0000313" key="1">
    <source>
        <dbReference type="EMBL" id="KAF2640448.1"/>
    </source>
</evidence>
<proteinExistence type="predicted"/>
<name>A0A6A6S1Z7_9PLEO</name>